<dbReference type="EMBL" id="BGZK01001516">
    <property type="protein sequence ID" value="GBP81533.1"/>
    <property type="molecule type" value="Genomic_DNA"/>
</dbReference>
<keyword evidence="2" id="KW-1185">Reference proteome</keyword>
<sequence length="90" mass="10176">MSKELDVYRAGSLRRRCFRTHHLHSRATNAAPALFRVRADPFCNDGEHEWRRNKTMKPAAATNSNPCEGCSRRLGGGVRIVPMFHITLAV</sequence>
<evidence type="ECO:0000313" key="2">
    <source>
        <dbReference type="Proteomes" id="UP000299102"/>
    </source>
</evidence>
<dbReference type="AlphaFoldDB" id="A0A4C1Z305"/>
<organism evidence="1 2">
    <name type="scientific">Eumeta variegata</name>
    <name type="common">Bagworm moth</name>
    <name type="synonym">Eumeta japonica</name>
    <dbReference type="NCBI Taxonomy" id="151549"/>
    <lineage>
        <taxon>Eukaryota</taxon>
        <taxon>Metazoa</taxon>
        <taxon>Ecdysozoa</taxon>
        <taxon>Arthropoda</taxon>
        <taxon>Hexapoda</taxon>
        <taxon>Insecta</taxon>
        <taxon>Pterygota</taxon>
        <taxon>Neoptera</taxon>
        <taxon>Endopterygota</taxon>
        <taxon>Lepidoptera</taxon>
        <taxon>Glossata</taxon>
        <taxon>Ditrysia</taxon>
        <taxon>Tineoidea</taxon>
        <taxon>Psychidae</taxon>
        <taxon>Oiketicinae</taxon>
        <taxon>Eumeta</taxon>
    </lineage>
</organism>
<accession>A0A4C1Z305</accession>
<proteinExistence type="predicted"/>
<dbReference type="Proteomes" id="UP000299102">
    <property type="component" value="Unassembled WGS sequence"/>
</dbReference>
<evidence type="ECO:0000313" key="1">
    <source>
        <dbReference type="EMBL" id="GBP81533.1"/>
    </source>
</evidence>
<reference evidence="1 2" key="1">
    <citation type="journal article" date="2019" name="Commun. Biol.">
        <title>The bagworm genome reveals a unique fibroin gene that provides high tensile strength.</title>
        <authorList>
            <person name="Kono N."/>
            <person name="Nakamura H."/>
            <person name="Ohtoshi R."/>
            <person name="Tomita M."/>
            <person name="Numata K."/>
            <person name="Arakawa K."/>
        </authorList>
    </citation>
    <scope>NUCLEOTIDE SEQUENCE [LARGE SCALE GENOMIC DNA]</scope>
</reference>
<gene>
    <name evidence="1" type="ORF">EVAR_57178_1</name>
</gene>
<comment type="caution">
    <text evidence="1">The sequence shown here is derived from an EMBL/GenBank/DDBJ whole genome shotgun (WGS) entry which is preliminary data.</text>
</comment>
<protein>
    <submittedName>
        <fullName evidence="1">Uncharacterized protein</fullName>
    </submittedName>
</protein>
<name>A0A4C1Z305_EUMVA</name>